<reference evidence="2 3" key="1">
    <citation type="submission" date="2019-05" db="EMBL/GenBank/DDBJ databases">
        <title>Mikania micrantha, genome provides insights into the molecular mechanism of rapid growth.</title>
        <authorList>
            <person name="Liu B."/>
        </authorList>
    </citation>
    <scope>NUCLEOTIDE SEQUENCE [LARGE SCALE GENOMIC DNA]</scope>
    <source>
        <strain evidence="2">NLD-2019</strain>
        <tissue evidence="2">Leaf</tissue>
    </source>
</reference>
<dbReference type="GO" id="GO:0000723">
    <property type="term" value="P:telomere maintenance"/>
    <property type="evidence" value="ECO:0007669"/>
    <property type="project" value="TreeGrafter"/>
</dbReference>
<dbReference type="Gene3D" id="3.40.50.410">
    <property type="entry name" value="von Willebrand factor, type A domain"/>
    <property type="match status" value="1"/>
</dbReference>
<accession>A0A5N6LQ52</accession>
<dbReference type="GO" id="GO:0043564">
    <property type="term" value="C:Ku70:Ku80 complex"/>
    <property type="evidence" value="ECO:0007669"/>
    <property type="project" value="TreeGrafter"/>
</dbReference>
<dbReference type="Pfam" id="PF03731">
    <property type="entry name" value="Ku_N"/>
    <property type="match status" value="1"/>
</dbReference>
<dbReference type="SUPFAM" id="SSF53300">
    <property type="entry name" value="vWA-like"/>
    <property type="match status" value="1"/>
</dbReference>
<protein>
    <recommendedName>
        <fullName evidence="1">Ku70/Ku80 N-terminal alpha/beta domain-containing protein</fullName>
    </recommendedName>
</protein>
<dbReference type="OrthoDB" id="1746771at2759"/>
<dbReference type="EMBL" id="SZYD01000019">
    <property type="protein sequence ID" value="KAD2394373.1"/>
    <property type="molecule type" value="Genomic_DNA"/>
</dbReference>
<dbReference type="GO" id="GO:0042162">
    <property type="term" value="F:telomeric DNA binding"/>
    <property type="evidence" value="ECO:0007669"/>
    <property type="project" value="TreeGrafter"/>
</dbReference>
<proteinExistence type="predicted"/>
<evidence type="ECO:0000259" key="1">
    <source>
        <dbReference type="Pfam" id="PF03731"/>
    </source>
</evidence>
<gene>
    <name evidence="2" type="ORF">E3N88_41350</name>
</gene>
<name>A0A5N6LQ52_9ASTR</name>
<evidence type="ECO:0000313" key="3">
    <source>
        <dbReference type="Proteomes" id="UP000326396"/>
    </source>
</evidence>
<dbReference type="Proteomes" id="UP000326396">
    <property type="component" value="Linkage Group LG9"/>
</dbReference>
<dbReference type="PANTHER" id="PTHR12604:SF2">
    <property type="entry name" value="X-RAY REPAIR CROSS-COMPLEMENTING PROTEIN 6"/>
    <property type="match status" value="1"/>
</dbReference>
<dbReference type="InterPro" id="IPR036465">
    <property type="entry name" value="vWFA_dom_sf"/>
</dbReference>
<comment type="caution">
    <text evidence="2">The sequence shown here is derived from an EMBL/GenBank/DDBJ whole genome shotgun (WGS) entry which is preliminary data.</text>
</comment>
<keyword evidence="3" id="KW-1185">Reference proteome</keyword>
<dbReference type="PANTHER" id="PTHR12604">
    <property type="entry name" value="KU AUTOANTIGEN DNA HELICASE"/>
    <property type="match status" value="1"/>
</dbReference>
<dbReference type="InterPro" id="IPR005161">
    <property type="entry name" value="Ku_N"/>
</dbReference>
<dbReference type="GO" id="GO:0003690">
    <property type="term" value="F:double-stranded DNA binding"/>
    <property type="evidence" value="ECO:0007669"/>
    <property type="project" value="TreeGrafter"/>
</dbReference>
<feature type="domain" description="Ku70/Ku80 N-terminal alpha/beta" evidence="1">
    <location>
        <begin position="111"/>
        <end position="169"/>
    </location>
</feature>
<dbReference type="AlphaFoldDB" id="A0A5N6LQ52"/>
<organism evidence="2 3">
    <name type="scientific">Mikania micrantha</name>
    <name type="common">bitter vine</name>
    <dbReference type="NCBI Taxonomy" id="192012"/>
    <lineage>
        <taxon>Eukaryota</taxon>
        <taxon>Viridiplantae</taxon>
        <taxon>Streptophyta</taxon>
        <taxon>Embryophyta</taxon>
        <taxon>Tracheophyta</taxon>
        <taxon>Spermatophyta</taxon>
        <taxon>Magnoliopsida</taxon>
        <taxon>eudicotyledons</taxon>
        <taxon>Gunneridae</taxon>
        <taxon>Pentapetalae</taxon>
        <taxon>asterids</taxon>
        <taxon>campanulids</taxon>
        <taxon>Asterales</taxon>
        <taxon>Asteraceae</taxon>
        <taxon>Asteroideae</taxon>
        <taxon>Heliantheae alliance</taxon>
        <taxon>Eupatorieae</taxon>
        <taxon>Mikania</taxon>
    </lineage>
</organism>
<sequence>MASHQPSPPSSPLTTSTPLSDLLIKHKDGALTRSIDTWRTGILISLNPQTASARDAPKPFSNARRIPPSTAVSCPLGLMDLDPDDVFRDDEDDPENDPLQVFFPTSVKELVVFLVDASPKMFNITCPGEDQENATHFHVAVSYISQSIKVQIINRPYDEIAICFCNTAAFERKAVNLMTSPLG</sequence>
<dbReference type="GO" id="GO:0006303">
    <property type="term" value="P:double-strand break repair via nonhomologous end joining"/>
    <property type="evidence" value="ECO:0007669"/>
    <property type="project" value="TreeGrafter"/>
</dbReference>
<evidence type="ECO:0000313" key="2">
    <source>
        <dbReference type="EMBL" id="KAD2394373.1"/>
    </source>
</evidence>